<dbReference type="CDD" id="cd06261">
    <property type="entry name" value="TM_PBP2"/>
    <property type="match status" value="1"/>
</dbReference>
<sequence>MKYIWKSKRFMIGLLYLIAVMSASFIYTYGFQADIPKPPKYIYGDKGQIIGTHPASPLLYPPMGTGRFGDQIFLQVLEGAKFTISLAIGIALIRLFSGVICGVMLSLYTKKLKPFFRYFGEMFHYIPTIFTAFILIAPVMYAIHDNRENVSPNIPLLLYEAAVAVFVVWPSLSLYVSDEIDTFMKKEYMVSARLLGASRRHLIRRHLSVLFQERLLLLFIQHAVQTLILFTHMGLLQLFIGGVQYKELYENDYRPVSLSNEWSGLIGLNYFEANLKPWVVLGPLFAFALTIFFLNLMAAGLKAAMEKRERVLNQSAVEEAHTDYEISEQSFTFAKGSAQSIH</sequence>
<feature type="transmembrane region" description="Helical" evidence="6">
    <location>
        <begin position="125"/>
        <end position="144"/>
    </location>
</feature>
<dbReference type="SUPFAM" id="SSF161098">
    <property type="entry name" value="MetI-like"/>
    <property type="match status" value="1"/>
</dbReference>
<dbReference type="Proteomes" id="UP001156102">
    <property type="component" value="Unassembled WGS sequence"/>
</dbReference>
<keyword evidence="4 6" id="KW-1133">Transmembrane helix</keyword>
<feature type="transmembrane region" description="Helical" evidence="6">
    <location>
        <begin position="12"/>
        <end position="31"/>
    </location>
</feature>
<evidence type="ECO:0000256" key="1">
    <source>
        <dbReference type="ARBA" id="ARBA00004141"/>
    </source>
</evidence>
<feature type="transmembrane region" description="Helical" evidence="6">
    <location>
        <begin position="156"/>
        <end position="176"/>
    </location>
</feature>
<gene>
    <name evidence="8" type="ORF">NK662_10240</name>
</gene>
<accession>A0AA41X577</accession>
<dbReference type="RefSeq" id="WP_254758826.1">
    <property type="nucleotide sequence ID" value="NZ_JANCLT010000004.1"/>
</dbReference>
<feature type="transmembrane region" description="Helical" evidence="6">
    <location>
        <begin position="215"/>
        <end position="240"/>
    </location>
</feature>
<reference evidence="8" key="1">
    <citation type="submission" date="2022-07" db="EMBL/GenBank/DDBJ databases">
        <authorList>
            <person name="Li W.-J."/>
            <person name="Deng Q.-Q."/>
        </authorList>
    </citation>
    <scope>NUCLEOTIDE SEQUENCE</scope>
    <source>
        <strain evidence="8">SYSU M60031</strain>
    </source>
</reference>
<comment type="subcellular location">
    <subcellularLocation>
        <location evidence="1">Membrane</location>
        <topology evidence="1">Multi-pass membrane protein</topology>
    </subcellularLocation>
</comment>
<keyword evidence="9" id="KW-1185">Reference proteome</keyword>
<protein>
    <submittedName>
        <fullName evidence="8">ABC transporter permease subunit</fullName>
    </submittedName>
</protein>
<evidence type="ECO:0000256" key="2">
    <source>
        <dbReference type="ARBA" id="ARBA00022448"/>
    </source>
</evidence>
<dbReference type="InterPro" id="IPR000515">
    <property type="entry name" value="MetI-like"/>
</dbReference>
<dbReference type="PANTHER" id="PTHR43839">
    <property type="entry name" value="OPPC IN A BINDING PROTEIN-DEPENDENT TRANSPORT SYSTEM"/>
    <property type="match status" value="1"/>
</dbReference>
<dbReference type="GO" id="GO:0055085">
    <property type="term" value="P:transmembrane transport"/>
    <property type="evidence" value="ECO:0007669"/>
    <property type="project" value="InterPro"/>
</dbReference>
<evidence type="ECO:0000256" key="5">
    <source>
        <dbReference type="ARBA" id="ARBA00023136"/>
    </source>
</evidence>
<keyword evidence="5 6" id="KW-0472">Membrane</keyword>
<comment type="caution">
    <text evidence="8">The sequence shown here is derived from an EMBL/GenBank/DDBJ whole genome shotgun (WGS) entry which is preliminary data.</text>
</comment>
<dbReference type="Gene3D" id="1.10.3720.10">
    <property type="entry name" value="MetI-like"/>
    <property type="match status" value="1"/>
</dbReference>
<feature type="transmembrane region" description="Helical" evidence="6">
    <location>
        <begin position="278"/>
        <end position="301"/>
    </location>
</feature>
<dbReference type="InterPro" id="IPR035906">
    <property type="entry name" value="MetI-like_sf"/>
</dbReference>
<dbReference type="AlphaFoldDB" id="A0AA41X577"/>
<feature type="transmembrane region" description="Helical" evidence="6">
    <location>
        <begin position="82"/>
        <end position="105"/>
    </location>
</feature>
<organism evidence="8 9">
    <name type="scientific">Ectobacillus ponti</name>
    <dbReference type="NCBI Taxonomy" id="2961894"/>
    <lineage>
        <taxon>Bacteria</taxon>
        <taxon>Bacillati</taxon>
        <taxon>Bacillota</taxon>
        <taxon>Bacilli</taxon>
        <taxon>Bacillales</taxon>
        <taxon>Bacillaceae</taxon>
        <taxon>Ectobacillus</taxon>
    </lineage>
</organism>
<evidence type="ECO:0000256" key="3">
    <source>
        <dbReference type="ARBA" id="ARBA00022692"/>
    </source>
</evidence>
<evidence type="ECO:0000313" key="8">
    <source>
        <dbReference type="EMBL" id="MCP8968917.1"/>
    </source>
</evidence>
<feature type="domain" description="ABC transmembrane type-1" evidence="7">
    <location>
        <begin position="98"/>
        <end position="310"/>
    </location>
</feature>
<dbReference type="GO" id="GO:0016020">
    <property type="term" value="C:membrane"/>
    <property type="evidence" value="ECO:0007669"/>
    <property type="project" value="UniProtKB-SubCell"/>
</dbReference>
<keyword evidence="3 6" id="KW-0812">Transmembrane</keyword>
<evidence type="ECO:0000256" key="4">
    <source>
        <dbReference type="ARBA" id="ARBA00022989"/>
    </source>
</evidence>
<dbReference type="EMBL" id="JANCLT010000004">
    <property type="protein sequence ID" value="MCP8968917.1"/>
    <property type="molecule type" value="Genomic_DNA"/>
</dbReference>
<proteinExistence type="predicted"/>
<dbReference type="PANTHER" id="PTHR43839:SF3">
    <property type="entry name" value="OLIGOPEPTIDE ABC TRANSPORTER, PERMEASE PROTEIN"/>
    <property type="match status" value="1"/>
</dbReference>
<dbReference type="Pfam" id="PF00528">
    <property type="entry name" value="BPD_transp_1"/>
    <property type="match status" value="1"/>
</dbReference>
<evidence type="ECO:0000259" key="7">
    <source>
        <dbReference type="Pfam" id="PF00528"/>
    </source>
</evidence>
<evidence type="ECO:0000313" key="9">
    <source>
        <dbReference type="Proteomes" id="UP001156102"/>
    </source>
</evidence>
<keyword evidence="2" id="KW-0813">Transport</keyword>
<name>A0AA41X577_9BACI</name>
<evidence type="ECO:0000256" key="6">
    <source>
        <dbReference type="SAM" id="Phobius"/>
    </source>
</evidence>